<dbReference type="InterPro" id="IPR036188">
    <property type="entry name" value="FAD/NAD-bd_sf"/>
</dbReference>
<comment type="caution">
    <text evidence="4">The sequence shown here is derived from an EMBL/GenBank/DDBJ whole genome shotgun (WGS) entry which is preliminary data.</text>
</comment>
<proteinExistence type="inferred from homology"/>
<evidence type="ECO:0000313" key="4">
    <source>
        <dbReference type="EMBL" id="MFD2238253.1"/>
    </source>
</evidence>
<keyword evidence="2 4" id="KW-0560">Oxidoreductase</keyword>
<sequence length="450" mass="47865">MSRIAPDPVPSGPLPAAVDVVVIGGGIVGVSTALFLAQKGVSVALCEKGLIGAEQSGRNWGWVRQMGRDPAEIPLAVQSLAIWRGLNARVGAETGYRQTGISYLCRTEAEMAEYSAWLDHARDHGIDTRMLDRAALADLLPGISGEFIGGLHTASDGRAEPLQAAAAIARAAAAAGAHIVTACAVRGIERAAGAVSGVVTEHGPVRCSTVVLAGGAWSRLFAGNLGIDLPMLKVLGSVARISGVAGVAGVPDMPVGADNFSFRRRLDGGFSIALRNVNVVPVVPDSFRLFTDFAPSLIRNWKELRIRIGKRFLDELRMPRRWALDRVTPFERMRVLDPVPEDRFLKDALVHLQRGFPAFAGARITQSWGGLIDTTPDAVPVMDRVPGIPGFYIAGGFSGHGFGIGPGSGQMMAQMVTGETPLVDPAPFRLGRFRRQAAHRARERQIVGQA</sequence>
<dbReference type="GO" id="GO:0016491">
    <property type="term" value="F:oxidoreductase activity"/>
    <property type="evidence" value="ECO:0007669"/>
    <property type="project" value="UniProtKB-KW"/>
</dbReference>
<evidence type="ECO:0000256" key="1">
    <source>
        <dbReference type="ARBA" id="ARBA00009410"/>
    </source>
</evidence>
<dbReference type="PANTHER" id="PTHR13847">
    <property type="entry name" value="SARCOSINE DEHYDROGENASE-RELATED"/>
    <property type="match status" value="1"/>
</dbReference>
<dbReference type="EC" id="1.-.-.-" evidence="4"/>
<dbReference type="SUPFAM" id="SSF51905">
    <property type="entry name" value="FAD/NAD(P)-binding domain"/>
    <property type="match status" value="1"/>
</dbReference>
<evidence type="ECO:0000256" key="2">
    <source>
        <dbReference type="ARBA" id="ARBA00023002"/>
    </source>
</evidence>
<accession>A0ABW5CQB4</accession>
<evidence type="ECO:0000259" key="3">
    <source>
        <dbReference type="Pfam" id="PF01266"/>
    </source>
</evidence>
<dbReference type="Gene3D" id="3.30.9.10">
    <property type="entry name" value="D-Amino Acid Oxidase, subunit A, domain 2"/>
    <property type="match status" value="1"/>
</dbReference>
<reference evidence="5" key="1">
    <citation type="journal article" date="2019" name="Int. J. Syst. Evol. Microbiol.">
        <title>The Global Catalogue of Microorganisms (GCM) 10K type strain sequencing project: providing services to taxonomists for standard genome sequencing and annotation.</title>
        <authorList>
            <consortium name="The Broad Institute Genomics Platform"/>
            <consortium name="The Broad Institute Genome Sequencing Center for Infectious Disease"/>
            <person name="Wu L."/>
            <person name="Ma J."/>
        </authorList>
    </citation>
    <scope>NUCLEOTIDE SEQUENCE [LARGE SCALE GENOMIC DNA]</scope>
    <source>
        <strain evidence="5">ZS-35-S2</strain>
    </source>
</reference>
<gene>
    <name evidence="4" type="ORF">ACFSKQ_12405</name>
</gene>
<organism evidence="4 5">
    <name type="scientific">Aureimonas populi</name>
    <dbReference type="NCBI Taxonomy" id="1701758"/>
    <lineage>
        <taxon>Bacteria</taxon>
        <taxon>Pseudomonadati</taxon>
        <taxon>Pseudomonadota</taxon>
        <taxon>Alphaproteobacteria</taxon>
        <taxon>Hyphomicrobiales</taxon>
        <taxon>Aurantimonadaceae</taxon>
        <taxon>Aureimonas</taxon>
    </lineage>
</organism>
<protein>
    <submittedName>
        <fullName evidence="4">NAD(P)/FAD-dependent oxidoreductase</fullName>
        <ecNumber evidence="4">1.-.-.-</ecNumber>
    </submittedName>
</protein>
<dbReference type="Proteomes" id="UP001597371">
    <property type="component" value="Unassembled WGS sequence"/>
</dbReference>
<dbReference type="InterPro" id="IPR006076">
    <property type="entry name" value="FAD-dep_OxRdtase"/>
</dbReference>
<dbReference type="Pfam" id="PF01266">
    <property type="entry name" value="DAO"/>
    <property type="match status" value="1"/>
</dbReference>
<comment type="similarity">
    <text evidence="1">Belongs to the DadA oxidoreductase family.</text>
</comment>
<keyword evidence="5" id="KW-1185">Reference proteome</keyword>
<dbReference type="Gene3D" id="3.50.50.60">
    <property type="entry name" value="FAD/NAD(P)-binding domain"/>
    <property type="match status" value="2"/>
</dbReference>
<feature type="domain" description="FAD dependent oxidoreductase" evidence="3">
    <location>
        <begin position="19"/>
        <end position="415"/>
    </location>
</feature>
<name>A0ABW5CQB4_9HYPH</name>
<dbReference type="EMBL" id="JBHUIJ010000015">
    <property type="protein sequence ID" value="MFD2238253.1"/>
    <property type="molecule type" value="Genomic_DNA"/>
</dbReference>
<dbReference type="RefSeq" id="WP_209738869.1">
    <property type="nucleotide sequence ID" value="NZ_CP072611.1"/>
</dbReference>
<evidence type="ECO:0000313" key="5">
    <source>
        <dbReference type="Proteomes" id="UP001597371"/>
    </source>
</evidence>
<dbReference type="PANTHER" id="PTHR13847:SF280">
    <property type="entry name" value="D-AMINO ACID DEHYDROGENASE"/>
    <property type="match status" value="1"/>
</dbReference>